<accession>A0A8T2MMJ4</accession>
<dbReference type="SUPFAM" id="SSF48726">
    <property type="entry name" value="Immunoglobulin"/>
    <property type="match status" value="1"/>
</dbReference>
<dbReference type="CDD" id="cd00096">
    <property type="entry name" value="Ig"/>
    <property type="match status" value="1"/>
</dbReference>
<evidence type="ECO:0000313" key="4">
    <source>
        <dbReference type="Proteomes" id="UP000824540"/>
    </source>
</evidence>
<comment type="caution">
    <text evidence="3">The sequence shown here is derived from an EMBL/GenBank/DDBJ whole genome shotgun (WGS) entry which is preliminary data.</text>
</comment>
<sequence>MCCPPVETVCDGSTLPGVSVAVALALPGQAVQAESSAGAWGVSPQRRSESVTVIYDWFSKLWVCDFNVFLVLQVVNVSLICDWFIRRFIPLPNGALQILGVRDEDAGTYRCVASNSARKRFSQDATLTVTADRSRLADGAPPPPPPPPPSPQPSRLRRSLPQLSPGSQFPLGPWGFLGH</sequence>
<feature type="compositionally biased region" description="Pro residues" evidence="1">
    <location>
        <begin position="140"/>
        <end position="152"/>
    </location>
</feature>
<organism evidence="3 4">
    <name type="scientific">Albula glossodonta</name>
    <name type="common">roundjaw bonefish</name>
    <dbReference type="NCBI Taxonomy" id="121402"/>
    <lineage>
        <taxon>Eukaryota</taxon>
        <taxon>Metazoa</taxon>
        <taxon>Chordata</taxon>
        <taxon>Craniata</taxon>
        <taxon>Vertebrata</taxon>
        <taxon>Euteleostomi</taxon>
        <taxon>Actinopterygii</taxon>
        <taxon>Neopterygii</taxon>
        <taxon>Teleostei</taxon>
        <taxon>Albuliformes</taxon>
        <taxon>Albulidae</taxon>
        <taxon>Albula</taxon>
    </lineage>
</organism>
<evidence type="ECO:0000313" key="3">
    <source>
        <dbReference type="EMBL" id="KAG9328836.1"/>
    </source>
</evidence>
<feature type="domain" description="Immunoglobulin" evidence="2">
    <location>
        <begin position="20"/>
        <end position="130"/>
    </location>
</feature>
<keyword evidence="4" id="KW-1185">Reference proteome</keyword>
<dbReference type="Gene3D" id="2.60.40.10">
    <property type="entry name" value="Immunoglobulins"/>
    <property type="match status" value="1"/>
</dbReference>
<proteinExistence type="predicted"/>
<dbReference type="InterPro" id="IPR003599">
    <property type="entry name" value="Ig_sub"/>
</dbReference>
<name>A0A8T2MMJ4_9TELE</name>
<dbReference type="InterPro" id="IPR013783">
    <property type="entry name" value="Ig-like_fold"/>
</dbReference>
<dbReference type="OrthoDB" id="6266590at2759"/>
<dbReference type="AlphaFoldDB" id="A0A8T2MMJ4"/>
<protein>
    <recommendedName>
        <fullName evidence="2">Immunoglobulin domain-containing protein</fullName>
    </recommendedName>
</protein>
<dbReference type="SMART" id="SM00409">
    <property type="entry name" value="IG"/>
    <property type="match status" value="1"/>
</dbReference>
<evidence type="ECO:0000259" key="2">
    <source>
        <dbReference type="SMART" id="SM00409"/>
    </source>
</evidence>
<feature type="region of interest" description="Disordered" evidence="1">
    <location>
        <begin position="134"/>
        <end position="179"/>
    </location>
</feature>
<evidence type="ECO:0000256" key="1">
    <source>
        <dbReference type="SAM" id="MobiDB-lite"/>
    </source>
</evidence>
<gene>
    <name evidence="3" type="ORF">JZ751_010224</name>
</gene>
<dbReference type="InterPro" id="IPR036179">
    <property type="entry name" value="Ig-like_dom_sf"/>
</dbReference>
<dbReference type="EMBL" id="JAFBMS010001773">
    <property type="protein sequence ID" value="KAG9328836.1"/>
    <property type="molecule type" value="Genomic_DNA"/>
</dbReference>
<reference evidence="3" key="1">
    <citation type="thesis" date="2021" institute="BYU ScholarsArchive" country="Provo, UT, USA">
        <title>Applications of and Algorithms for Genome Assembly and Genomic Analyses with an Emphasis on Marine Teleosts.</title>
        <authorList>
            <person name="Pickett B.D."/>
        </authorList>
    </citation>
    <scope>NUCLEOTIDE SEQUENCE</scope>
    <source>
        <strain evidence="3">HI-2016</strain>
    </source>
</reference>
<dbReference type="Proteomes" id="UP000824540">
    <property type="component" value="Unassembled WGS sequence"/>
</dbReference>